<evidence type="ECO:0000313" key="2">
    <source>
        <dbReference type="Proteomes" id="UP000199207"/>
    </source>
</evidence>
<proteinExistence type="predicted"/>
<dbReference type="RefSeq" id="WP_093839873.1">
    <property type="nucleotide sequence ID" value="NZ_FOLM01000010.1"/>
</dbReference>
<reference evidence="1 2" key="1">
    <citation type="submission" date="2016-10" db="EMBL/GenBank/DDBJ databases">
        <authorList>
            <person name="de Groot N.N."/>
        </authorList>
    </citation>
    <scope>NUCLEOTIDE SEQUENCE [LARGE SCALE GENOMIC DNA]</scope>
    <source>
        <strain evidence="1 2">CGMCC 4.5739</strain>
    </source>
</reference>
<evidence type="ECO:0000313" key="1">
    <source>
        <dbReference type="EMBL" id="SFD12778.1"/>
    </source>
</evidence>
<protein>
    <submittedName>
        <fullName evidence="1">Uncharacterized protein</fullName>
    </submittedName>
</protein>
<gene>
    <name evidence="1" type="ORF">SAMN05421773_11026</name>
</gene>
<dbReference type="STRING" id="910347.SAMN05421773_11026"/>
<dbReference type="Proteomes" id="UP000199207">
    <property type="component" value="Unassembled WGS sequence"/>
</dbReference>
<accession>A0A1I1PYT8</accession>
<keyword evidence="2" id="KW-1185">Reference proteome</keyword>
<dbReference type="EMBL" id="FOLM01000010">
    <property type="protein sequence ID" value="SFD12778.1"/>
    <property type="molecule type" value="Genomic_DNA"/>
</dbReference>
<name>A0A1I1PYT8_9ACTN</name>
<dbReference type="AlphaFoldDB" id="A0A1I1PYT8"/>
<organism evidence="1 2">
    <name type="scientific">Streptomyces aidingensis</name>
    <dbReference type="NCBI Taxonomy" id="910347"/>
    <lineage>
        <taxon>Bacteria</taxon>
        <taxon>Bacillati</taxon>
        <taxon>Actinomycetota</taxon>
        <taxon>Actinomycetes</taxon>
        <taxon>Kitasatosporales</taxon>
        <taxon>Streptomycetaceae</taxon>
        <taxon>Streptomyces</taxon>
    </lineage>
</organism>
<sequence>MSELSERVAARLYGPDWQAHRTLRVAHGALELAELAGFLIDPEEAERIRAEAVQDLRDQLAAARRTVEEQQRELSALRPPHRPDGDAAVWRLEQNEHLVVCRRTRAEARADGEYLLAKAGVAPGASVRWRQVDGRTEVLEHVIEGGDWVETAWRIVCEAPEVRP</sequence>